<sequence>MSIFYCDTCHTKFEAGGIKTDWIDRTYGPCTRWTASCPDCGEECQLAKTVHAHADGDDGCEGESCGCGGGSCSCGGSGCSSCGGC</sequence>
<organism evidence="1 4">
    <name type="scientific">Candidatus Cryosericum hinesii</name>
    <dbReference type="NCBI Taxonomy" id="2290915"/>
    <lineage>
        <taxon>Bacteria</taxon>
        <taxon>Pseudomonadati</taxon>
        <taxon>Caldisericota/Cryosericota group</taxon>
        <taxon>Candidatus Cryosericota</taxon>
        <taxon>Candidatus Cryosericia</taxon>
        <taxon>Candidatus Cryosericales</taxon>
        <taxon>Candidatus Cryosericaceae</taxon>
        <taxon>Candidatus Cryosericum</taxon>
    </lineage>
</organism>
<dbReference type="EMBL" id="QXIX01000050">
    <property type="protein sequence ID" value="RIE12872.1"/>
    <property type="molecule type" value="Genomic_DNA"/>
</dbReference>
<evidence type="ECO:0000313" key="1">
    <source>
        <dbReference type="EMBL" id="RIE12818.1"/>
    </source>
</evidence>
<dbReference type="EMBL" id="QXIW01000028">
    <property type="protein sequence ID" value="RIE12818.1"/>
    <property type="molecule type" value="Genomic_DNA"/>
</dbReference>
<evidence type="ECO:0000313" key="3">
    <source>
        <dbReference type="Proteomes" id="UP000265724"/>
    </source>
</evidence>
<protein>
    <submittedName>
        <fullName evidence="1">Uncharacterized protein</fullName>
    </submittedName>
</protein>
<dbReference type="AlphaFoldDB" id="A0A398DKY1"/>
<reference evidence="3 4" key="1">
    <citation type="submission" date="2018-09" db="EMBL/GenBank/DDBJ databases">
        <title>Discovery and Ecogenomic Context for Candidatus Cryosericales, a Global Caldiserica Order Active in Thawing Permafrost.</title>
        <authorList>
            <person name="Martinez M.A."/>
            <person name="Woodcroft B.J."/>
            <person name="Ignacio Espinoza J.C."/>
            <person name="Zayed A."/>
            <person name="Singleton C.M."/>
            <person name="Boyd J."/>
            <person name="Li Y.-F."/>
            <person name="Purvine S."/>
            <person name="Maughan H."/>
            <person name="Hodgkins S.B."/>
            <person name="Anderson D."/>
            <person name="Sederholm M."/>
            <person name="Temperton B."/>
            <person name="Saleska S.R."/>
            <person name="Tyson G.W."/>
            <person name="Rich V.I."/>
        </authorList>
    </citation>
    <scope>NUCLEOTIDE SEQUENCE [LARGE SCALE GENOMIC DNA]</scope>
    <source>
        <strain evidence="2 3">SMC2</strain>
        <strain evidence="1 4">SMC3</strain>
    </source>
</reference>
<gene>
    <name evidence="2" type="ORF">SMC2_06420</name>
    <name evidence="1" type="ORF">SMC3_06045</name>
</gene>
<evidence type="ECO:0000313" key="2">
    <source>
        <dbReference type="EMBL" id="RIE12872.1"/>
    </source>
</evidence>
<comment type="caution">
    <text evidence="1">The sequence shown here is derived from an EMBL/GenBank/DDBJ whole genome shotgun (WGS) entry which is preliminary data.</text>
</comment>
<evidence type="ECO:0000313" key="4">
    <source>
        <dbReference type="Proteomes" id="UP000266042"/>
    </source>
</evidence>
<proteinExistence type="predicted"/>
<dbReference type="Proteomes" id="UP000265724">
    <property type="component" value="Unassembled WGS sequence"/>
</dbReference>
<keyword evidence="3" id="KW-1185">Reference proteome</keyword>
<name>A0A398DKY1_9BACT</name>
<accession>A0A398DKY1</accession>
<dbReference type="Proteomes" id="UP000266042">
    <property type="component" value="Unassembled WGS sequence"/>
</dbReference>